<dbReference type="InterPro" id="IPR037171">
    <property type="entry name" value="NagB/RpiA_transferase-like"/>
</dbReference>
<sequence length="255" mass="26880">MSAPEIRTASSKDELADLVTREAIAVLAQAQQQRGRASIALTGGTMGTKSVAALAAASRTTEQDLNWSRIDFWWSDERFLPRGDSERNVQQAMDAVTAAAPELQLPTENVHVIGSADEFSTPEDSAQDYLDELRAAAADQGTGGLPPLDIALLGVGPDGHVASVFPGRPELEIEEATVVAVHDSPKPPPLRVSMTLPLIRTAAHVWFVVAGEDKTEAVGRLLAGGPLEQTPACGARGTVSTRLYGTPDALPEGRG</sequence>
<comment type="catalytic activity">
    <reaction evidence="1 7">
        <text>6-phospho-D-glucono-1,5-lactone + H2O = 6-phospho-D-gluconate + H(+)</text>
        <dbReference type="Rhea" id="RHEA:12556"/>
        <dbReference type="ChEBI" id="CHEBI:15377"/>
        <dbReference type="ChEBI" id="CHEBI:15378"/>
        <dbReference type="ChEBI" id="CHEBI:57955"/>
        <dbReference type="ChEBI" id="CHEBI:58759"/>
        <dbReference type="EC" id="3.1.1.31"/>
    </reaction>
</comment>
<evidence type="ECO:0000313" key="10">
    <source>
        <dbReference type="Proteomes" id="UP000009877"/>
    </source>
</evidence>
<dbReference type="AlphaFoldDB" id="M2XFG5"/>
<dbReference type="GO" id="GO:0017057">
    <property type="term" value="F:6-phosphogluconolactonase activity"/>
    <property type="evidence" value="ECO:0007669"/>
    <property type="project" value="UniProtKB-UniRule"/>
</dbReference>
<comment type="similarity">
    <text evidence="4 7">Belongs to the glucosamine/galactosamine-6-phosphate isomerase family. 6-phosphogluconolactonase subfamily.</text>
</comment>
<dbReference type="EMBL" id="ANHZ02000001">
    <property type="protein sequence ID" value="EME37841.1"/>
    <property type="molecule type" value="Genomic_DNA"/>
</dbReference>
<keyword evidence="10" id="KW-1185">Reference proteome</keyword>
<dbReference type="RefSeq" id="WP_006213184.1">
    <property type="nucleotide sequence ID" value="NZ_ANHZ02000001.1"/>
</dbReference>
<dbReference type="PANTHER" id="PTHR11054:SF0">
    <property type="entry name" value="6-PHOSPHOGLUCONOLACTONASE"/>
    <property type="match status" value="1"/>
</dbReference>
<dbReference type="InterPro" id="IPR005900">
    <property type="entry name" value="6-phosphogluconolactonase_DevB"/>
</dbReference>
<evidence type="ECO:0000256" key="3">
    <source>
        <dbReference type="ARBA" id="ARBA00004961"/>
    </source>
</evidence>
<dbReference type="GO" id="GO:0006098">
    <property type="term" value="P:pentose-phosphate shunt"/>
    <property type="evidence" value="ECO:0007669"/>
    <property type="project" value="UniProtKB-UniPathway"/>
</dbReference>
<dbReference type="CDD" id="cd01400">
    <property type="entry name" value="6PGL"/>
    <property type="match status" value="1"/>
</dbReference>
<dbReference type="SUPFAM" id="SSF100950">
    <property type="entry name" value="NagB/RpiA/CoA transferase-like"/>
    <property type="match status" value="1"/>
</dbReference>
<evidence type="ECO:0000256" key="4">
    <source>
        <dbReference type="ARBA" id="ARBA00010662"/>
    </source>
</evidence>
<evidence type="ECO:0000256" key="1">
    <source>
        <dbReference type="ARBA" id="ARBA00000832"/>
    </source>
</evidence>
<name>M2XFG5_9MICC</name>
<dbReference type="InterPro" id="IPR006148">
    <property type="entry name" value="Glc/Gal-6P_isomerase"/>
</dbReference>
<dbReference type="Gene3D" id="3.40.50.1360">
    <property type="match status" value="1"/>
</dbReference>
<dbReference type="PANTHER" id="PTHR11054">
    <property type="entry name" value="6-PHOSPHOGLUCONOLACTONASE"/>
    <property type="match status" value="1"/>
</dbReference>
<dbReference type="STRING" id="71999.KPaMU14_06145"/>
<keyword evidence="7" id="KW-0378">Hydrolase</keyword>
<evidence type="ECO:0000256" key="2">
    <source>
        <dbReference type="ARBA" id="ARBA00002681"/>
    </source>
</evidence>
<accession>M2XFG5</accession>
<feature type="domain" description="Glucosamine/galactosamine-6-phosphate isomerase" evidence="8">
    <location>
        <begin position="11"/>
        <end position="236"/>
    </location>
</feature>
<reference evidence="9 10" key="1">
    <citation type="journal article" date="2014" name="Genome Announc.">
        <title>Draft Genome Sequence of Kocuria palustris PEL.</title>
        <authorList>
            <person name="Sharma G."/>
            <person name="Khatri I."/>
            <person name="Subramanian S."/>
        </authorList>
    </citation>
    <scope>NUCLEOTIDE SEQUENCE [LARGE SCALE GENOMIC DNA]</scope>
    <source>
        <strain evidence="9 10">PEL</strain>
    </source>
</reference>
<gene>
    <name evidence="7" type="primary">pgl</name>
    <name evidence="9" type="ORF">C884_00036</name>
</gene>
<evidence type="ECO:0000256" key="6">
    <source>
        <dbReference type="ARBA" id="ARBA00020337"/>
    </source>
</evidence>
<evidence type="ECO:0000256" key="7">
    <source>
        <dbReference type="RuleBase" id="RU365095"/>
    </source>
</evidence>
<dbReference type="EC" id="3.1.1.31" evidence="5 7"/>
<dbReference type="UniPathway" id="UPA00115">
    <property type="reaction ID" value="UER00409"/>
</dbReference>
<proteinExistence type="inferred from homology"/>
<evidence type="ECO:0000259" key="8">
    <source>
        <dbReference type="Pfam" id="PF01182"/>
    </source>
</evidence>
<organism evidence="9 10">
    <name type="scientific">Kocuria palustris PEL</name>
    <dbReference type="NCBI Taxonomy" id="1236550"/>
    <lineage>
        <taxon>Bacteria</taxon>
        <taxon>Bacillati</taxon>
        <taxon>Actinomycetota</taxon>
        <taxon>Actinomycetes</taxon>
        <taxon>Micrococcales</taxon>
        <taxon>Micrococcaceae</taxon>
        <taxon>Kocuria</taxon>
    </lineage>
</organism>
<evidence type="ECO:0000256" key="5">
    <source>
        <dbReference type="ARBA" id="ARBA00013198"/>
    </source>
</evidence>
<dbReference type="Proteomes" id="UP000009877">
    <property type="component" value="Unassembled WGS sequence"/>
</dbReference>
<dbReference type="InterPro" id="IPR039104">
    <property type="entry name" value="6PGL"/>
</dbReference>
<dbReference type="NCBIfam" id="TIGR01198">
    <property type="entry name" value="pgl"/>
    <property type="match status" value="1"/>
</dbReference>
<protein>
    <recommendedName>
        <fullName evidence="6 7">6-phosphogluconolactonase</fullName>
        <shortName evidence="7">6PGL</shortName>
        <ecNumber evidence="5 7">3.1.1.31</ecNumber>
    </recommendedName>
</protein>
<comment type="function">
    <text evidence="2 7">Hydrolysis of 6-phosphogluconolactone to 6-phosphogluconate.</text>
</comment>
<comment type="caution">
    <text evidence="9">The sequence shown here is derived from an EMBL/GenBank/DDBJ whole genome shotgun (WGS) entry which is preliminary data.</text>
</comment>
<dbReference type="Pfam" id="PF01182">
    <property type="entry name" value="Glucosamine_iso"/>
    <property type="match status" value="1"/>
</dbReference>
<comment type="pathway">
    <text evidence="3 7">Carbohydrate degradation; pentose phosphate pathway; D-ribulose 5-phosphate from D-glucose 6-phosphate (oxidative stage): step 2/3.</text>
</comment>
<dbReference type="GO" id="GO:0005975">
    <property type="term" value="P:carbohydrate metabolic process"/>
    <property type="evidence" value="ECO:0007669"/>
    <property type="project" value="UniProtKB-UniRule"/>
</dbReference>
<evidence type="ECO:0000313" key="9">
    <source>
        <dbReference type="EMBL" id="EME37841.1"/>
    </source>
</evidence>